<keyword evidence="4" id="KW-1185">Reference proteome</keyword>
<dbReference type="PROSITE" id="PS51257">
    <property type="entry name" value="PROKAR_LIPOPROTEIN"/>
    <property type="match status" value="1"/>
</dbReference>
<dbReference type="EMBL" id="JBHSFO010000001">
    <property type="protein sequence ID" value="MFC4602239.1"/>
    <property type="molecule type" value="Genomic_DNA"/>
</dbReference>
<gene>
    <name evidence="3" type="ORF">ACFO6S_00865</name>
</gene>
<name>A0ABV9FLY4_9NOCA</name>
<proteinExistence type="predicted"/>
<comment type="caution">
    <text evidence="3">The sequence shown here is derived from an EMBL/GenBank/DDBJ whole genome shotgun (WGS) entry which is preliminary data.</text>
</comment>
<accession>A0ABV9FLY4</accession>
<reference evidence="4" key="1">
    <citation type="journal article" date="2019" name="Int. J. Syst. Evol. Microbiol.">
        <title>The Global Catalogue of Microorganisms (GCM) 10K type strain sequencing project: providing services to taxonomists for standard genome sequencing and annotation.</title>
        <authorList>
            <consortium name="The Broad Institute Genomics Platform"/>
            <consortium name="The Broad Institute Genome Sequencing Center for Infectious Disease"/>
            <person name="Wu L."/>
            <person name="Ma J."/>
        </authorList>
    </citation>
    <scope>NUCLEOTIDE SEQUENCE [LARGE SCALE GENOMIC DNA]</scope>
    <source>
        <strain evidence="4">CCUG 54520</strain>
    </source>
</reference>
<dbReference type="Gene3D" id="3.40.710.10">
    <property type="entry name" value="DD-peptidase/beta-lactamase superfamily"/>
    <property type="match status" value="1"/>
</dbReference>
<evidence type="ECO:0000256" key="1">
    <source>
        <dbReference type="SAM" id="MobiDB-lite"/>
    </source>
</evidence>
<evidence type="ECO:0000256" key="2">
    <source>
        <dbReference type="SAM" id="SignalP"/>
    </source>
</evidence>
<dbReference type="RefSeq" id="WP_378413238.1">
    <property type="nucleotide sequence ID" value="NZ_JBHSFO010000001.1"/>
</dbReference>
<dbReference type="Proteomes" id="UP001595914">
    <property type="component" value="Unassembled WGS sequence"/>
</dbReference>
<evidence type="ECO:0000313" key="4">
    <source>
        <dbReference type="Proteomes" id="UP001595914"/>
    </source>
</evidence>
<keyword evidence="2" id="KW-0732">Signal</keyword>
<feature type="chain" id="PRO_5047381867" description="Lipoprotein" evidence="2">
    <location>
        <begin position="26"/>
        <end position="361"/>
    </location>
</feature>
<evidence type="ECO:0008006" key="5">
    <source>
        <dbReference type="Google" id="ProtNLM"/>
    </source>
</evidence>
<evidence type="ECO:0000313" key="3">
    <source>
        <dbReference type="EMBL" id="MFC4602239.1"/>
    </source>
</evidence>
<organism evidence="3 4">
    <name type="scientific">Rhodococcus kronopolitis</name>
    <dbReference type="NCBI Taxonomy" id="1460226"/>
    <lineage>
        <taxon>Bacteria</taxon>
        <taxon>Bacillati</taxon>
        <taxon>Actinomycetota</taxon>
        <taxon>Actinomycetes</taxon>
        <taxon>Mycobacteriales</taxon>
        <taxon>Nocardiaceae</taxon>
        <taxon>Rhodococcus</taxon>
    </lineage>
</organism>
<dbReference type="SUPFAM" id="SSF56601">
    <property type="entry name" value="beta-lactamase/transpeptidase-like"/>
    <property type="match status" value="1"/>
</dbReference>
<sequence>MRAHAGRLATLCLVVGITAGCASTAATNFPGDVDPAAHPGVSVDAAPLGPAPLGTAPAGLLAPAPVSAPGSAPADLLGPGVEDRIRQARATAAARGADVSIGLLDRLDNRYLGVADAESAETASVAKLFIADSLSYRESVGELALDDDDRDLIGRMLEQSDDDAANVLWAEYGDTAMIDDVAERYRLPSTAAPYDGNWWNTETTVSDLVDYYAGLLDGRGGLDEAHREAIVAHLRSATNESADGYDQRFGLTDGLPGQADLAVKQGWMCCVAGRWIHLTTGVVGPDGRYVLVLISREQVTYEGARLANWDGGGDGPADLDEGQTPYPDTSLTNAADDASAAHARETLTEVVRILFPDGRIG</sequence>
<feature type="signal peptide" evidence="2">
    <location>
        <begin position="1"/>
        <end position="25"/>
    </location>
</feature>
<dbReference type="InterPro" id="IPR012338">
    <property type="entry name" value="Beta-lactam/transpept-like"/>
</dbReference>
<feature type="region of interest" description="Disordered" evidence="1">
    <location>
        <begin position="310"/>
        <end position="329"/>
    </location>
</feature>
<protein>
    <recommendedName>
        <fullName evidence="5">Lipoprotein</fullName>
    </recommendedName>
</protein>